<proteinExistence type="predicted"/>
<name>A0A1H4D5I2_ALKAM</name>
<dbReference type="PANTHER" id="PTHR40590">
    <property type="entry name" value="CYTOPLASMIC PROTEIN-RELATED"/>
    <property type="match status" value="1"/>
</dbReference>
<dbReference type="EMBL" id="FNRM01000005">
    <property type="protein sequence ID" value="SEA67786.1"/>
    <property type="molecule type" value="Genomic_DNA"/>
</dbReference>
<dbReference type="Proteomes" id="UP000198773">
    <property type="component" value="Unassembled WGS sequence"/>
</dbReference>
<dbReference type="PANTHER" id="PTHR40590:SF1">
    <property type="entry name" value="CYTOPLASMIC PROTEIN"/>
    <property type="match status" value="1"/>
</dbReference>
<dbReference type="InterPro" id="IPR047111">
    <property type="entry name" value="YbaP-like"/>
</dbReference>
<dbReference type="Pfam" id="PF01963">
    <property type="entry name" value="TraB_PrgY_gumN"/>
    <property type="match status" value="1"/>
</dbReference>
<dbReference type="CDD" id="cd14789">
    <property type="entry name" value="Tiki"/>
    <property type="match status" value="1"/>
</dbReference>
<evidence type="ECO:0000313" key="2">
    <source>
        <dbReference type="Proteomes" id="UP000198773"/>
    </source>
</evidence>
<reference evidence="1 2" key="1">
    <citation type="submission" date="2016-10" db="EMBL/GenBank/DDBJ databases">
        <authorList>
            <person name="de Groot N.N."/>
        </authorList>
    </citation>
    <scope>NUCLEOTIDE SEQUENCE [LARGE SCALE GENOMIC DNA]</scope>
    <source>
        <strain evidence="1 2">CGMCC 1.3430</strain>
    </source>
</reference>
<evidence type="ECO:0000313" key="1">
    <source>
        <dbReference type="EMBL" id="SEA67786.1"/>
    </source>
</evidence>
<keyword evidence="2" id="KW-1185">Reference proteome</keyword>
<gene>
    <name evidence="1" type="ORF">SAMN04488051_10574</name>
</gene>
<sequence>MRCVRIGIRLAQLVMVSASLFPVWLQAESVVWKVSKDQDYLYLAGTVAMLPEREFALPTAIETAYNKSNRLILAVQQLQSPDAQNTLALLQVLHYSQGQQLLPQLTAATRQQLQQHLLEVGVDLQQLNDYKPAMVMVQLLAIEKQRLQLSGFAVAEHVAAQARKEGRMIEHLESFEQQLQWLATLGQGHEEAFIRATLLQAERFAKDYHRQLDAWRSADLQQLTPVLQWLQQVDPITYQIVFCSRQQQWVDQIEAFFGNGYRELVLLDVLHLAGEQGVLTQLQARGYQLEPIIESY</sequence>
<accession>A0A1H4D5I2</accession>
<evidence type="ECO:0008006" key="3">
    <source>
        <dbReference type="Google" id="ProtNLM"/>
    </source>
</evidence>
<dbReference type="RefSeq" id="WP_171907599.1">
    <property type="nucleotide sequence ID" value="NZ_FNRM01000005.1"/>
</dbReference>
<dbReference type="AlphaFoldDB" id="A0A1H4D5I2"/>
<dbReference type="STRING" id="152573.SAMN04488051_10574"/>
<organism evidence="1 2">
    <name type="scientific">Alkalimonas amylolytica</name>
    <dbReference type="NCBI Taxonomy" id="152573"/>
    <lineage>
        <taxon>Bacteria</taxon>
        <taxon>Pseudomonadati</taxon>
        <taxon>Pseudomonadota</taxon>
        <taxon>Gammaproteobacteria</taxon>
        <taxon>Alkalimonas</taxon>
    </lineage>
</organism>
<dbReference type="InterPro" id="IPR002816">
    <property type="entry name" value="TraB/PrgY/GumN_fam"/>
</dbReference>
<protein>
    <recommendedName>
        <fullName evidence="3">TraB family protein</fullName>
    </recommendedName>
</protein>